<dbReference type="InterPro" id="IPR000014">
    <property type="entry name" value="PAS"/>
</dbReference>
<dbReference type="InterPro" id="IPR000160">
    <property type="entry name" value="GGDEF_dom"/>
</dbReference>
<dbReference type="SUPFAM" id="SSF55785">
    <property type="entry name" value="PYP-like sensor domain (PAS domain)"/>
    <property type="match status" value="1"/>
</dbReference>
<dbReference type="OrthoDB" id="9812260at2"/>
<dbReference type="InterPro" id="IPR043128">
    <property type="entry name" value="Rev_trsase/Diguanyl_cyclase"/>
</dbReference>
<dbReference type="InterPro" id="IPR035965">
    <property type="entry name" value="PAS-like_dom_sf"/>
</dbReference>
<evidence type="ECO:0000313" key="4">
    <source>
        <dbReference type="Proteomes" id="UP000531216"/>
    </source>
</evidence>
<dbReference type="PANTHER" id="PTHR44757:SF2">
    <property type="entry name" value="BIOFILM ARCHITECTURE MAINTENANCE PROTEIN MBAA"/>
    <property type="match status" value="1"/>
</dbReference>
<keyword evidence="4" id="KW-1185">Reference proteome</keyword>
<dbReference type="EMBL" id="JACIDO010000001">
    <property type="protein sequence ID" value="MBB3934541.1"/>
    <property type="molecule type" value="Genomic_DNA"/>
</dbReference>
<reference evidence="3 4" key="1">
    <citation type="submission" date="2020-08" db="EMBL/GenBank/DDBJ databases">
        <title>Genomic Encyclopedia of Type Strains, Phase IV (KMG-IV): sequencing the most valuable type-strain genomes for metagenomic binning, comparative biology and taxonomic classification.</title>
        <authorList>
            <person name="Goeker M."/>
        </authorList>
    </citation>
    <scope>NUCLEOTIDE SEQUENCE [LARGE SCALE GENOMIC DNA]</scope>
    <source>
        <strain evidence="3 4">DSM 25024</strain>
    </source>
</reference>
<evidence type="ECO:0000313" key="3">
    <source>
        <dbReference type="EMBL" id="MBB3934541.1"/>
    </source>
</evidence>
<dbReference type="PROSITE" id="PS50113">
    <property type="entry name" value="PAC"/>
    <property type="match status" value="1"/>
</dbReference>
<dbReference type="Pfam" id="PF08448">
    <property type="entry name" value="PAS_4"/>
    <property type="match status" value="1"/>
</dbReference>
<dbReference type="Gene3D" id="3.30.70.270">
    <property type="match status" value="1"/>
</dbReference>
<proteinExistence type="predicted"/>
<dbReference type="AlphaFoldDB" id="A0A7W6BVM3"/>
<dbReference type="Pfam" id="PF00990">
    <property type="entry name" value="GGDEF"/>
    <property type="match status" value="1"/>
</dbReference>
<name>A0A7W6BVM3_9HYPH</name>
<protein>
    <submittedName>
        <fullName evidence="3">Diguanylate cyclase (GGDEF)-like protein/PAS domain S-box-containing protein</fullName>
    </submittedName>
</protein>
<feature type="domain" description="PAC" evidence="1">
    <location>
        <begin position="75"/>
        <end position="127"/>
    </location>
</feature>
<dbReference type="Gene3D" id="3.30.450.20">
    <property type="entry name" value="PAS domain"/>
    <property type="match status" value="1"/>
</dbReference>
<dbReference type="RefSeq" id="WP_090958153.1">
    <property type="nucleotide sequence ID" value="NZ_FOOA01000001.1"/>
</dbReference>
<dbReference type="InterPro" id="IPR052155">
    <property type="entry name" value="Biofilm_reg_signaling"/>
</dbReference>
<dbReference type="Proteomes" id="UP000531216">
    <property type="component" value="Unassembled WGS sequence"/>
</dbReference>
<sequence length="283" mass="31044">MPVVDVRLLAAPAFSLSIGVDGVMRYAGVNDSLCRLTGLDAADLVGRTPSECLSSEIAAHVETQYRHCLKLGSIYEYEEHLDLPGGAKWWRTALSPILDPATDTATGLFGMSSDITDRKRDELELRSAAFKDPLTGICNRRRFDRDLDLAVSGALEAGRIFALVLADVDRFKPINDTYGHAAGDTVLQELAGRLAKGIRSTDRLARIGGDEFAAILWVDSEAATDEAMQRLRFHLDEPMRVQDRAMRVGMSFGTVLWRPGMTTAGILAEADRAMYREKRAIAA</sequence>
<accession>A0A7W6BVM3</accession>
<dbReference type="InterPro" id="IPR013656">
    <property type="entry name" value="PAS_4"/>
</dbReference>
<evidence type="ECO:0000259" key="2">
    <source>
        <dbReference type="PROSITE" id="PS50887"/>
    </source>
</evidence>
<comment type="caution">
    <text evidence="3">The sequence shown here is derived from an EMBL/GenBank/DDBJ whole genome shotgun (WGS) entry which is preliminary data.</text>
</comment>
<dbReference type="CDD" id="cd00130">
    <property type="entry name" value="PAS"/>
    <property type="match status" value="1"/>
</dbReference>
<dbReference type="SUPFAM" id="SSF55073">
    <property type="entry name" value="Nucleotide cyclase"/>
    <property type="match status" value="1"/>
</dbReference>
<dbReference type="CDD" id="cd01949">
    <property type="entry name" value="GGDEF"/>
    <property type="match status" value="1"/>
</dbReference>
<dbReference type="NCBIfam" id="TIGR00229">
    <property type="entry name" value="sensory_box"/>
    <property type="match status" value="1"/>
</dbReference>
<dbReference type="InterPro" id="IPR000700">
    <property type="entry name" value="PAS-assoc_C"/>
</dbReference>
<organism evidence="3 4">
    <name type="scientific">Aureimonas phyllosphaerae</name>
    <dbReference type="NCBI Taxonomy" id="1166078"/>
    <lineage>
        <taxon>Bacteria</taxon>
        <taxon>Pseudomonadati</taxon>
        <taxon>Pseudomonadota</taxon>
        <taxon>Alphaproteobacteria</taxon>
        <taxon>Hyphomicrobiales</taxon>
        <taxon>Aurantimonadaceae</taxon>
        <taxon>Aureimonas</taxon>
    </lineage>
</organism>
<feature type="domain" description="GGDEF" evidence="2">
    <location>
        <begin position="159"/>
        <end position="283"/>
    </location>
</feature>
<dbReference type="PROSITE" id="PS50887">
    <property type="entry name" value="GGDEF"/>
    <property type="match status" value="1"/>
</dbReference>
<dbReference type="PANTHER" id="PTHR44757">
    <property type="entry name" value="DIGUANYLATE CYCLASE DGCP"/>
    <property type="match status" value="1"/>
</dbReference>
<gene>
    <name evidence="3" type="ORF">GGR05_000652</name>
</gene>
<dbReference type="InterPro" id="IPR029787">
    <property type="entry name" value="Nucleotide_cyclase"/>
</dbReference>
<dbReference type="NCBIfam" id="TIGR00254">
    <property type="entry name" value="GGDEF"/>
    <property type="match status" value="1"/>
</dbReference>
<evidence type="ECO:0000259" key="1">
    <source>
        <dbReference type="PROSITE" id="PS50113"/>
    </source>
</evidence>
<dbReference type="SMART" id="SM00267">
    <property type="entry name" value="GGDEF"/>
    <property type="match status" value="1"/>
</dbReference>